<name>A0A8E6EYW0_9BACT</name>
<organism evidence="2 3">
    <name type="scientific">Telmatocola sphagniphila</name>
    <dbReference type="NCBI Taxonomy" id="1123043"/>
    <lineage>
        <taxon>Bacteria</taxon>
        <taxon>Pseudomonadati</taxon>
        <taxon>Planctomycetota</taxon>
        <taxon>Planctomycetia</taxon>
        <taxon>Gemmatales</taxon>
        <taxon>Gemmataceae</taxon>
    </lineage>
</organism>
<gene>
    <name evidence="2" type="ORF">KIH39_04055</name>
</gene>
<proteinExistence type="predicted"/>
<evidence type="ECO:0000256" key="1">
    <source>
        <dbReference type="SAM" id="SignalP"/>
    </source>
</evidence>
<dbReference type="KEGG" id="tsph:KIH39_04055"/>
<dbReference type="AlphaFoldDB" id="A0A8E6EYW0"/>
<keyword evidence="1" id="KW-0732">Signal</keyword>
<protein>
    <recommendedName>
        <fullName evidence="4">Neutral/alkaline non-lysosomal ceramidase N-terminal domain-containing protein</fullName>
    </recommendedName>
</protein>
<evidence type="ECO:0000313" key="3">
    <source>
        <dbReference type="Proteomes" id="UP000676194"/>
    </source>
</evidence>
<dbReference type="EMBL" id="CP074694">
    <property type="protein sequence ID" value="QVL33098.1"/>
    <property type="molecule type" value="Genomic_DNA"/>
</dbReference>
<evidence type="ECO:0000313" key="2">
    <source>
        <dbReference type="EMBL" id="QVL33098.1"/>
    </source>
</evidence>
<reference evidence="2" key="1">
    <citation type="submission" date="2021-05" db="EMBL/GenBank/DDBJ databases">
        <title>Complete genome sequence of the cellulolytic planctomycete Telmatocola sphagniphila SP2T and characterization of the first cellulase from planctomycetes.</title>
        <authorList>
            <person name="Rakitin A.L."/>
            <person name="Beletsky A.V."/>
            <person name="Naumoff D.G."/>
            <person name="Kulichevskaya I.S."/>
            <person name="Mardanov A.V."/>
            <person name="Ravin N.V."/>
            <person name="Dedysh S.N."/>
        </authorList>
    </citation>
    <scope>NUCLEOTIDE SEQUENCE</scope>
    <source>
        <strain evidence="2">SP2T</strain>
    </source>
</reference>
<feature type="chain" id="PRO_5034862219" description="Neutral/alkaline non-lysosomal ceramidase N-terminal domain-containing protein" evidence="1">
    <location>
        <begin position="18"/>
        <end position="463"/>
    </location>
</feature>
<feature type="signal peptide" evidence="1">
    <location>
        <begin position="1"/>
        <end position="17"/>
    </location>
</feature>
<keyword evidence="3" id="KW-1185">Reference proteome</keyword>
<evidence type="ECO:0008006" key="4">
    <source>
        <dbReference type="Google" id="ProtNLM"/>
    </source>
</evidence>
<dbReference type="RefSeq" id="WP_213497988.1">
    <property type="nucleotide sequence ID" value="NZ_CP074694.1"/>
</dbReference>
<accession>A0A8E6EYW0</accession>
<dbReference type="Proteomes" id="UP000676194">
    <property type="component" value="Chromosome"/>
</dbReference>
<sequence length="463" mass="51488">MRLAIFVGLLFVGSIPAAEPTLKVGFQEVDVSPFVAPNKPVYMAGFGHDRKATEVHDPIMARIVVLHDGKSKVALVCVDVVGLFLPFVDSIREKLPEYAYVMVSSSHNHEGPDTLGLWGASPFQSGVDEAYMDLLRKKIVEGIQKAEAKLEKSTVKIGRVNLPDLLRDGRLPIVKHDELAVLEFRSSDTKKRLGLLVNWHCHPETLDSKNTKISSDFVGYAVEKLKKRWNCPVAYFTGTVGGLMTSLKVPLRDDQGTELQDGTFEKTEKYGTTLAQETDKALSRAEALELTPFQLQRRKILLPVDNPIYKAGWQLGVLKRPIYLWHENANEKEPKLASDAKNPLAIQTELGWLKLGELEIATVPGEIYPELVLGKIQDPVDPGADFPDAPKEVSIVELSKSKYRLLMGLANDEIGYIIPKRQWDEKPPFCYGLKKSQYGEINSLGPDTAPLLMKGYSELISGK</sequence>